<dbReference type="EMBL" id="HBUE01102296">
    <property type="protein sequence ID" value="CAG6485979.1"/>
    <property type="molecule type" value="Transcribed_RNA"/>
</dbReference>
<protein>
    <submittedName>
        <fullName evidence="1">(northern house mosquito) hypothetical protein</fullName>
    </submittedName>
</protein>
<reference evidence="1" key="1">
    <citation type="submission" date="2021-05" db="EMBL/GenBank/DDBJ databases">
        <authorList>
            <person name="Alioto T."/>
            <person name="Alioto T."/>
            <person name="Gomez Garrido J."/>
        </authorList>
    </citation>
    <scope>NUCLEOTIDE SEQUENCE</scope>
</reference>
<accession>A0A8D8C1L7</accession>
<dbReference type="AlphaFoldDB" id="A0A8D8C1L7"/>
<sequence>MEYLDRCCHRGRFAVVELMAGRLAAPGTAGERTTQFAELHESLRTAGKISAAGQAGIARVQVRIDEALVEAAHREPVEDDLHDIALLVSGRRERQVAQERQPVPLGWRNR</sequence>
<name>A0A8D8C1L7_CULPI</name>
<organism evidence="1">
    <name type="scientific">Culex pipiens</name>
    <name type="common">House mosquito</name>
    <dbReference type="NCBI Taxonomy" id="7175"/>
    <lineage>
        <taxon>Eukaryota</taxon>
        <taxon>Metazoa</taxon>
        <taxon>Ecdysozoa</taxon>
        <taxon>Arthropoda</taxon>
        <taxon>Hexapoda</taxon>
        <taxon>Insecta</taxon>
        <taxon>Pterygota</taxon>
        <taxon>Neoptera</taxon>
        <taxon>Endopterygota</taxon>
        <taxon>Diptera</taxon>
        <taxon>Nematocera</taxon>
        <taxon>Culicoidea</taxon>
        <taxon>Culicidae</taxon>
        <taxon>Culicinae</taxon>
        <taxon>Culicini</taxon>
        <taxon>Culex</taxon>
        <taxon>Culex</taxon>
    </lineage>
</organism>
<evidence type="ECO:0000313" key="1">
    <source>
        <dbReference type="EMBL" id="CAG6485979.1"/>
    </source>
</evidence>
<proteinExistence type="predicted"/>